<feature type="repeat" description="ANK" evidence="3">
    <location>
        <begin position="325"/>
        <end position="357"/>
    </location>
</feature>
<keyword evidence="2 3" id="KW-0040">ANK repeat</keyword>
<dbReference type="OMA" id="HKDMAEL"/>
<feature type="repeat" description="ANK" evidence="3">
    <location>
        <begin position="193"/>
        <end position="225"/>
    </location>
</feature>
<evidence type="ECO:0000313" key="6">
    <source>
        <dbReference type="Proteomes" id="UP000324585"/>
    </source>
</evidence>
<feature type="region of interest" description="Disordered" evidence="4">
    <location>
        <begin position="45"/>
        <end position="85"/>
    </location>
</feature>
<dbReference type="PROSITE" id="PS50297">
    <property type="entry name" value="ANK_REP_REGION"/>
    <property type="match status" value="7"/>
</dbReference>
<gene>
    <name evidence="5" type="ORF">FVE85_5477</name>
</gene>
<keyword evidence="1" id="KW-0677">Repeat</keyword>
<organism evidence="5 6">
    <name type="scientific">Porphyridium purpureum</name>
    <name type="common">Red alga</name>
    <name type="synonym">Porphyridium cruentum</name>
    <dbReference type="NCBI Taxonomy" id="35688"/>
    <lineage>
        <taxon>Eukaryota</taxon>
        <taxon>Rhodophyta</taxon>
        <taxon>Bangiophyceae</taxon>
        <taxon>Porphyridiales</taxon>
        <taxon>Porphyridiaceae</taxon>
        <taxon>Porphyridium</taxon>
    </lineage>
</organism>
<dbReference type="Gene3D" id="1.25.40.20">
    <property type="entry name" value="Ankyrin repeat-containing domain"/>
    <property type="match status" value="4"/>
</dbReference>
<dbReference type="PRINTS" id="PR01415">
    <property type="entry name" value="ANKYRIN"/>
</dbReference>
<dbReference type="PANTHER" id="PTHR24173:SF74">
    <property type="entry name" value="ANKYRIN REPEAT DOMAIN-CONTAINING PROTEIN 16"/>
    <property type="match status" value="1"/>
</dbReference>
<dbReference type="OrthoDB" id="1757at2759"/>
<dbReference type="SUPFAM" id="SSF48403">
    <property type="entry name" value="Ankyrin repeat"/>
    <property type="match status" value="1"/>
</dbReference>
<dbReference type="InterPro" id="IPR002110">
    <property type="entry name" value="Ankyrin_rpt"/>
</dbReference>
<sequence>MPAFAMAFVGSCALSKNGCCRQGASVCGVERSVTGLVVARARAPRTCRSRRTDAHPHSLRATGEDDESSLASSTPPASVAGVEKNEPQGVVSVSAFAGDLDTLRTALEQSPGDANESNADGWTALMWACRAGHQENVQLLLDFGADVRAVNKFESSSMHHAAHWGHANVIELLLQRAGSDEARKELIQARNKFGWTPLHWAGKGGHAAAAKALLQAGADPLAVHMFGNTPLHEAVNSGNKEVVKVMLPVSHVNARNAEGETPLMSAAYLGFADIVRELLTARADAQLPDDKGNTPLHRAARGGHEDVVEELLRAGADVNVTAGDSCASPLHEAARWGRFDIVQILVENGARVNDKTSDGDTPLHMAAVWGRSWDDAECIEILLRSGADHEIRNNTGLTAMQVAQKGSEADDFADTEVAAAFQDALGIAL</sequence>
<dbReference type="AlphaFoldDB" id="A0A5J4Z417"/>
<dbReference type="InterPro" id="IPR036770">
    <property type="entry name" value="Ankyrin_rpt-contain_sf"/>
</dbReference>
<dbReference type="PANTHER" id="PTHR24173">
    <property type="entry name" value="ANKYRIN REPEAT CONTAINING"/>
    <property type="match status" value="1"/>
</dbReference>
<feature type="repeat" description="ANK" evidence="3">
    <location>
        <begin position="291"/>
        <end position="323"/>
    </location>
</feature>
<proteinExistence type="predicted"/>
<dbReference type="EMBL" id="VRMN01000001">
    <property type="protein sequence ID" value="KAA8497892.1"/>
    <property type="molecule type" value="Genomic_DNA"/>
</dbReference>
<keyword evidence="6" id="KW-1185">Reference proteome</keyword>
<dbReference type="Pfam" id="PF12796">
    <property type="entry name" value="Ank_2"/>
    <property type="match status" value="3"/>
</dbReference>
<dbReference type="Pfam" id="PF13637">
    <property type="entry name" value="Ank_4"/>
    <property type="match status" value="1"/>
</dbReference>
<dbReference type="PROSITE" id="PS50088">
    <property type="entry name" value="ANK_REPEAT"/>
    <property type="match status" value="7"/>
</dbReference>
<feature type="repeat" description="ANK" evidence="3">
    <location>
        <begin position="358"/>
        <end position="394"/>
    </location>
</feature>
<dbReference type="SMART" id="SM00248">
    <property type="entry name" value="ANK"/>
    <property type="match status" value="8"/>
</dbReference>
<comment type="caution">
    <text evidence="5">The sequence shown here is derived from an EMBL/GenBank/DDBJ whole genome shotgun (WGS) entry which is preliminary data.</text>
</comment>
<feature type="repeat" description="ANK" evidence="3">
    <location>
        <begin position="120"/>
        <end position="152"/>
    </location>
</feature>
<dbReference type="Proteomes" id="UP000324585">
    <property type="component" value="Unassembled WGS sequence"/>
</dbReference>
<evidence type="ECO:0000313" key="5">
    <source>
        <dbReference type="EMBL" id="KAA8497892.1"/>
    </source>
</evidence>
<protein>
    <submittedName>
        <fullName evidence="5">Ankyrin-1</fullName>
    </submittedName>
</protein>
<name>A0A5J4Z417_PORPP</name>
<reference evidence="6" key="1">
    <citation type="journal article" date="2019" name="Nat. Commun.">
        <title>Expansion of phycobilisome linker gene families in mesophilic red algae.</title>
        <authorList>
            <person name="Lee J."/>
            <person name="Kim D."/>
            <person name="Bhattacharya D."/>
            <person name="Yoon H.S."/>
        </authorList>
    </citation>
    <scope>NUCLEOTIDE SEQUENCE [LARGE SCALE GENOMIC DNA]</scope>
    <source>
        <strain evidence="6">CCMP 1328</strain>
    </source>
</reference>
<evidence type="ECO:0000256" key="4">
    <source>
        <dbReference type="SAM" id="MobiDB-lite"/>
    </source>
</evidence>
<evidence type="ECO:0000256" key="2">
    <source>
        <dbReference type="ARBA" id="ARBA00023043"/>
    </source>
</evidence>
<feature type="repeat" description="ANK" evidence="3">
    <location>
        <begin position="226"/>
        <end position="247"/>
    </location>
</feature>
<evidence type="ECO:0000256" key="3">
    <source>
        <dbReference type="PROSITE-ProRule" id="PRU00023"/>
    </source>
</evidence>
<evidence type="ECO:0000256" key="1">
    <source>
        <dbReference type="ARBA" id="ARBA00022737"/>
    </source>
</evidence>
<accession>A0A5J4Z417</accession>
<feature type="repeat" description="ANK" evidence="3">
    <location>
        <begin position="258"/>
        <end position="290"/>
    </location>
</feature>